<proteinExistence type="predicted"/>
<dbReference type="AlphaFoldDB" id="A0A067TIW5"/>
<evidence type="ECO:0008006" key="3">
    <source>
        <dbReference type="Google" id="ProtNLM"/>
    </source>
</evidence>
<keyword evidence="2" id="KW-1185">Reference proteome</keyword>
<dbReference type="HOGENOM" id="CLU_591898_0_0_1"/>
<name>A0A067TIW5_GALM3</name>
<organism evidence="1 2">
    <name type="scientific">Galerina marginata (strain CBS 339.88)</name>
    <dbReference type="NCBI Taxonomy" id="685588"/>
    <lineage>
        <taxon>Eukaryota</taxon>
        <taxon>Fungi</taxon>
        <taxon>Dikarya</taxon>
        <taxon>Basidiomycota</taxon>
        <taxon>Agaricomycotina</taxon>
        <taxon>Agaricomycetes</taxon>
        <taxon>Agaricomycetidae</taxon>
        <taxon>Agaricales</taxon>
        <taxon>Agaricineae</taxon>
        <taxon>Strophariaceae</taxon>
        <taxon>Galerina</taxon>
    </lineage>
</organism>
<dbReference type="EMBL" id="KL142372">
    <property type="protein sequence ID" value="KDR79849.1"/>
    <property type="molecule type" value="Genomic_DNA"/>
</dbReference>
<evidence type="ECO:0000313" key="1">
    <source>
        <dbReference type="EMBL" id="KDR79849.1"/>
    </source>
</evidence>
<sequence length="419" mass="47945">MATPSLPVEICDLFVDALVEDLNSTESSPGAHEALRACSYVCRSFWMRARRYTFAKVRIPRRYNLGGMVRFERVMSDLTALYAYMMDAAFSITHLVKSFSIQVISYDVGESINLPIVSLILREFIKSKSLCELALVLQDNVVWANFDDKLKTHLLALLRSSHLSTLDICNCVDIPLDIFNDSQIKHLRLEDSLSSSPTVSLASLSSPPPLESIEINTSFLIVDKDDKMTDATFFRLRKLAVKISNLREMDNIHALALRARVHLQFLKMTFSESIQTPSDSFDLARYANLRELVLKYTRASMPEITKLSEFLQCSDCLRNLNTIKIEVHVHTEIHHTQYFTEDNWYSLDEALAHPYLMCLRNVSIHLRFYFPGDDSWRTIPLIGDKVSSTEGALRSLFPHMRKSSSINFRVDISARLKCR</sequence>
<accession>A0A067TIW5</accession>
<reference evidence="2" key="1">
    <citation type="journal article" date="2014" name="Proc. Natl. Acad. Sci. U.S.A.">
        <title>Extensive sampling of basidiomycete genomes demonstrates inadequacy of the white-rot/brown-rot paradigm for wood decay fungi.</title>
        <authorList>
            <person name="Riley R."/>
            <person name="Salamov A.A."/>
            <person name="Brown D.W."/>
            <person name="Nagy L.G."/>
            <person name="Floudas D."/>
            <person name="Held B.W."/>
            <person name="Levasseur A."/>
            <person name="Lombard V."/>
            <person name="Morin E."/>
            <person name="Otillar R."/>
            <person name="Lindquist E.A."/>
            <person name="Sun H."/>
            <person name="LaButti K.M."/>
            <person name="Schmutz J."/>
            <person name="Jabbour D."/>
            <person name="Luo H."/>
            <person name="Baker S.E."/>
            <person name="Pisabarro A.G."/>
            <person name="Walton J.D."/>
            <person name="Blanchette R.A."/>
            <person name="Henrissat B."/>
            <person name="Martin F."/>
            <person name="Cullen D."/>
            <person name="Hibbett D.S."/>
            <person name="Grigoriev I.V."/>
        </authorList>
    </citation>
    <scope>NUCLEOTIDE SEQUENCE [LARGE SCALE GENOMIC DNA]</scope>
    <source>
        <strain evidence="2">CBS 339.88</strain>
    </source>
</reference>
<protein>
    <recommendedName>
        <fullName evidence="3">F-box domain-containing protein</fullName>
    </recommendedName>
</protein>
<gene>
    <name evidence="1" type="ORF">GALMADRAFT_136439</name>
</gene>
<dbReference type="Proteomes" id="UP000027222">
    <property type="component" value="Unassembled WGS sequence"/>
</dbReference>
<evidence type="ECO:0000313" key="2">
    <source>
        <dbReference type="Proteomes" id="UP000027222"/>
    </source>
</evidence>